<gene>
    <name evidence="2" type="ORF">HF690_05250</name>
</gene>
<protein>
    <submittedName>
        <fullName evidence="2">SPOR domain-containing protein</fullName>
    </submittedName>
</protein>
<comment type="caution">
    <text evidence="2">The sequence shown here is derived from an EMBL/GenBank/DDBJ whole genome shotgun (WGS) entry which is preliminary data.</text>
</comment>
<feature type="domain" description="SPOR" evidence="1">
    <location>
        <begin position="108"/>
        <end position="184"/>
    </location>
</feature>
<dbReference type="Proteomes" id="UP000541636">
    <property type="component" value="Unassembled WGS sequence"/>
</dbReference>
<name>A0A846ZLL9_9GAMM</name>
<organism evidence="2 3">
    <name type="scientific">Oleiagrimonas citrea</name>
    <dbReference type="NCBI Taxonomy" id="1665687"/>
    <lineage>
        <taxon>Bacteria</taxon>
        <taxon>Pseudomonadati</taxon>
        <taxon>Pseudomonadota</taxon>
        <taxon>Gammaproteobacteria</taxon>
        <taxon>Lysobacterales</taxon>
        <taxon>Rhodanobacteraceae</taxon>
        <taxon>Oleiagrimonas</taxon>
    </lineage>
</organism>
<dbReference type="EMBL" id="JAAZQD010000002">
    <property type="protein sequence ID" value="NKZ38363.1"/>
    <property type="molecule type" value="Genomic_DNA"/>
</dbReference>
<dbReference type="InterPro" id="IPR007730">
    <property type="entry name" value="SPOR-like_dom"/>
</dbReference>
<sequence length="222" mass="24517">MFVRLLFLLLIALNVGVGAWLAFGDGGKRPMPVAADPGVPELHLLSEGRGHAGVPQAVSHPSEARKHAVQAGSRCLSIGPFDTQSDTRDAVRALTAHVADIQYRQEQTTQSSGWWVYLPPLSSRDQALAMARKLSAKGVSDYYVVTAGDRQNTISLGLFHDPDNARRRQQKLIDLGFKPELKERTETLPEYWVDIALPADPKFDWRVYVPRADVSAKPVSCF</sequence>
<evidence type="ECO:0000259" key="1">
    <source>
        <dbReference type="PROSITE" id="PS51724"/>
    </source>
</evidence>
<evidence type="ECO:0000313" key="2">
    <source>
        <dbReference type="EMBL" id="NKZ38363.1"/>
    </source>
</evidence>
<proteinExistence type="predicted"/>
<dbReference type="SUPFAM" id="SSF110997">
    <property type="entry name" value="Sporulation related repeat"/>
    <property type="match status" value="1"/>
</dbReference>
<dbReference type="PROSITE" id="PS51724">
    <property type="entry name" value="SPOR"/>
    <property type="match status" value="1"/>
</dbReference>
<evidence type="ECO:0000313" key="3">
    <source>
        <dbReference type="Proteomes" id="UP000541636"/>
    </source>
</evidence>
<dbReference type="GO" id="GO:0042834">
    <property type="term" value="F:peptidoglycan binding"/>
    <property type="evidence" value="ECO:0007669"/>
    <property type="project" value="InterPro"/>
</dbReference>
<dbReference type="AlphaFoldDB" id="A0A846ZLL9"/>
<accession>A0A846ZLL9</accession>
<reference evidence="2 3" key="1">
    <citation type="journal article" date="2017" name="Int. J. Syst. Evol. Microbiol.">
        <title>Oleiagrimonas citrea sp. nov., a marine bacterium isolated from tidal flat sediment and emended description of the genus Oleiagrimonas Fang et al. 2015 and Oleiagrimonas soli.</title>
        <authorList>
            <person name="Yang S.H."/>
            <person name="Seo H.S."/>
            <person name="Seong C.N."/>
            <person name="Kwon K.K."/>
        </authorList>
    </citation>
    <scope>NUCLEOTIDE SEQUENCE [LARGE SCALE GENOMIC DNA]</scope>
    <source>
        <strain evidence="2 3">MEBiC09124</strain>
    </source>
</reference>
<keyword evidence="3" id="KW-1185">Reference proteome</keyword>
<dbReference type="InterPro" id="IPR036680">
    <property type="entry name" value="SPOR-like_sf"/>
</dbReference>
<dbReference type="Pfam" id="PF05036">
    <property type="entry name" value="SPOR"/>
    <property type="match status" value="1"/>
</dbReference>
<dbReference type="RefSeq" id="WP_168608705.1">
    <property type="nucleotide sequence ID" value="NZ_JAAZQD010000002.1"/>
</dbReference>